<proteinExistence type="predicted"/>
<dbReference type="Gene3D" id="3.90.550.10">
    <property type="entry name" value="Spore Coat Polysaccharide Biosynthesis Protein SpsA, Chain A"/>
    <property type="match status" value="1"/>
</dbReference>
<keyword evidence="3 9" id="KW-0808">Transferase</keyword>
<dbReference type="InterPro" id="IPR050321">
    <property type="entry name" value="Glycosyltr_2/OpgH_subfam"/>
</dbReference>
<name>A0A7C1CEA7_9CREN</name>
<feature type="transmembrane region" description="Helical" evidence="7">
    <location>
        <begin position="344"/>
        <end position="362"/>
    </location>
</feature>
<keyword evidence="2" id="KW-0328">Glycosyltransferase</keyword>
<feature type="transmembrane region" description="Helical" evidence="7">
    <location>
        <begin position="13"/>
        <end position="36"/>
    </location>
</feature>
<evidence type="ECO:0000313" key="9">
    <source>
        <dbReference type="EMBL" id="HDP16022.1"/>
    </source>
</evidence>
<keyword evidence="5 7" id="KW-1133">Transmembrane helix</keyword>
<dbReference type="InterPro" id="IPR029044">
    <property type="entry name" value="Nucleotide-diphossugar_trans"/>
</dbReference>
<dbReference type="SUPFAM" id="SSF53448">
    <property type="entry name" value="Nucleotide-diphospho-sugar transferases"/>
    <property type="match status" value="1"/>
</dbReference>
<dbReference type="GO" id="GO:0016020">
    <property type="term" value="C:membrane"/>
    <property type="evidence" value="ECO:0007669"/>
    <property type="project" value="UniProtKB-SubCell"/>
</dbReference>
<keyword evidence="4 7" id="KW-0812">Transmembrane</keyword>
<comment type="caution">
    <text evidence="9">The sequence shown here is derived from an EMBL/GenBank/DDBJ whole genome shotgun (WGS) entry which is preliminary data.</text>
</comment>
<feature type="transmembrane region" description="Helical" evidence="7">
    <location>
        <begin position="305"/>
        <end position="324"/>
    </location>
</feature>
<keyword evidence="6 7" id="KW-0472">Membrane</keyword>
<evidence type="ECO:0000256" key="2">
    <source>
        <dbReference type="ARBA" id="ARBA00022676"/>
    </source>
</evidence>
<gene>
    <name evidence="9" type="ORF">ENN26_09660</name>
</gene>
<evidence type="ECO:0000256" key="6">
    <source>
        <dbReference type="ARBA" id="ARBA00023136"/>
    </source>
</evidence>
<evidence type="ECO:0000256" key="3">
    <source>
        <dbReference type="ARBA" id="ARBA00022679"/>
    </source>
</evidence>
<dbReference type="AlphaFoldDB" id="A0A7C1CEA7"/>
<dbReference type="Pfam" id="PF13632">
    <property type="entry name" value="Glyco_trans_2_3"/>
    <property type="match status" value="1"/>
</dbReference>
<dbReference type="PANTHER" id="PTHR43867:SF2">
    <property type="entry name" value="CELLULOSE SYNTHASE CATALYTIC SUBUNIT A [UDP-FORMING]"/>
    <property type="match status" value="1"/>
</dbReference>
<evidence type="ECO:0000256" key="1">
    <source>
        <dbReference type="ARBA" id="ARBA00004141"/>
    </source>
</evidence>
<dbReference type="InterPro" id="IPR001173">
    <property type="entry name" value="Glyco_trans_2-like"/>
</dbReference>
<dbReference type="PANTHER" id="PTHR43867">
    <property type="entry name" value="CELLULOSE SYNTHASE CATALYTIC SUBUNIT A [UDP-FORMING]"/>
    <property type="match status" value="1"/>
</dbReference>
<comment type="subcellular location">
    <subcellularLocation>
        <location evidence="1">Membrane</location>
        <topology evidence="1">Multi-pass membrane protein</topology>
    </subcellularLocation>
</comment>
<evidence type="ECO:0000259" key="8">
    <source>
        <dbReference type="Pfam" id="PF13632"/>
    </source>
</evidence>
<evidence type="ECO:0000256" key="7">
    <source>
        <dbReference type="SAM" id="Phobius"/>
    </source>
</evidence>
<feature type="domain" description="Glycosyltransferase 2-like" evidence="8">
    <location>
        <begin position="141"/>
        <end position="318"/>
    </location>
</feature>
<dbReference type="EMBL" id="DSAY01000180">
    <property type="protein sequence ID" value="HDP16022.1"/>
    <property type="molecule type" value="Genomic_DNA"/>
</dbReference>
<evidence type="ECO:0000256" key="4">
    <source>
        <dbReference type="ARBA" id="ARBA00022692"/>
    </source>
</evidence>
<evidence type="ECO:0000256" key="5">
    <source>
        <dbReference type="ARBA" id="ARBA00022989"/>
    </source>
</evidence>
<reference evidence="9" key="1">
    <citation type="journal article" date="2020" name="mSystems">
        <title>Genome- and Community-Level Interaction Insights into Carbon Utilization and Element Cycling Functions of Hydrothermarchaeota in Hydrothermal Sediment.</title>
        <authorList>
            <person name="Zhou Z."/>
            <person name="Liu Y."/>
            <person name="Xu W."/>
            <person name="Pan J."/>
            <person name="Luo Z.H."/>
            <person name="Li M."/>
        </authorList>
    </citation>
    <scope>NUCLEOTIDE SEQUENCE [LARGE SCALE GENOMIC DNA]</scope>
    <source>
        <strain evidence="9">SpSt-116</strain>
    </source>
</reference>
<accession>A0A7C1CEA7</accession>
<protein>
    <submittedName>
        <fullName evidence="9">Glycosyltransferase</fullName>
    </submittedName>
</protein>
<sequence length="470" mass="52868">MESYTAIPLLSKIAMLLVVFPILLLLLYETLILAIANRRRNKANNNIHRASGGTLEAIIPIYSEPIELVVEKTRRNSAVLLTSPCFTRLTILSDDSSDYVRNLAEALGYDLPISIFHRPDRRGGRTGALDDYLKNVTATHFLILDVDAEATLEIATKICTGLQNGEASVIPWEGYFTRGTRLAHAVKFFTDFGSDLLYRMRSQAGLFVFPLGSGTIYDKNVVLDVGGWGDNIIQDDIWMGVKLALNGYDTHLLGELSLRILVPSTLAAFKTQQKRWAYGTSDVLRRSALKLIKSHKLSFWRRLEMLAYISLPLLTIPVSISFLLLPIAGALEQRITFGMFLEEILYMSSPFILIFPIYYYLYQRLMKKYSLKQTITNLGRFTAILTTLTPTLAWNSLKGLLGLPLSYEVTPKGKKETQEKKPKDPFYMLLWSTLSLFISVLNQNTIIGALSLAFFTASLWTLARAEKIVA</sequence>
<dbReference type="GO" id="GO:0016757">
    <property type="term" value="F:glycosyltransferase activity"/>
    <property type="evidence" value="ECO:0007669"/>
    <property type="project" value="UniProtKB-KW"/>
</dbReference>
<organism evidence="9">
    <name type="scientific">Thermofilum adornatum</name>
    <dbReference type="NCBI Taxonomy" id="1365176"/>
    <lineage>
        <taxon>Archaea</taxon>
        <taxon>Thermoproteota</taxon>
        <taxon>Thermoprotei</taxon>
        <taxon>Thermofilales</taxon>
        <taxon>Thermofilaceae</taxon>
        <taxon>Thermofilum</taxon>
    </lineage>
</organism>